<evidence type="ECO:0000313" key="4">
    <source>
        <dbReference type="EMBL" id="PHJ15948.1"/>
    </source>
</evidence>
<organism evidence="4 5">
    <name type="scientific">Cystoisospora suis</name>
    <dbReference type="NCBI Taxonomy" id="483139"/>
    <lineage>
        <taxon>Eukaryota</taxon>
        <taxon>Sar</taxon>
        <taxon>Alveolata</taxon>
        <taxon>Apicomplexa</taxon>
        <taxon>Conoidasida</taxon>
        <taxon>Coccidia</taxon>
        <taxon>Eucoccidiorida</taxon>
        <taxon>Eimeriorina</taxon>
        <taxon>Sarcocystidae</taxon>
        <taxon>Cystoisospora</taxon>
    </lineage>
</organism>
<dbReference type="GeneID" id="94433554"/>
<accession>A0A2C6KH21</accession>
<feature type="compositionally biased region" description="Basic residues" evidence="1">
    <location>
        <begin position="222"/>
        <end position="239"/>
    </location>
</feature>
<comment type="caution">
    <text evidence="4">The sequence shown here is derived from an EMBL/GenBank/DDBJ whole genome shotgun (WGS) entry which is preliminary data.</text>
</comment>
<feature type="transmembrane region" description="Helical" evidence="2">
    <location>
        <begin position="116"/>
        <end position="134"/>
    </location>
</feature>
<dbReference type="Proteomes" id="UP000221165">
    <property type="component" value="Unassembled WGS sequence"/>
</dbReference>
<evidence type="ECO:0000313" key="5">
    <source>
        <dbReference type="Proteomes" id="UP000221165"/>
    </source>
</evidence>
<feature type="compositionally biased region" description="Low complexity" evidence="1">
    <location>
        <begin position="78"/>
        <end position="87"/>
    </location>
</feature>
<reference evidence="4 5" key="1">
    <citation type="journal article" date="2017" name="Int. J. Parasitol.">
        <title>The genome of the protozoan parasite Cystoisospora suis and a reverse vaccinology approach to identify vaccine candidates.</title>
        <authorList>
            <person name="Palmieri N."/>
            <person name="Shrestha A."/>
            <person name="Ruttkowski B."/>
            <person name="Beck T."/>
            <person name="Vogl C."/>
            <person name="Tomley F."/>
            <person name="Blake D.P."/>
            <person name="Joachim A."/>
        </authorList>
    </citation>
    <scope>NUCLEOTIDE SEQUENCE [LARGE SCALE GENOMIC DNA]</scope>
    <source>
        <strain evidence="4 5">Wien I</strain>
    </source>
</reference>
<dbReference type="EMBL" id="MIGC01006977">
    <property type="protein sequence ID" value="PHJ15948.1"/>
    <property type="molecule type" value="Genomic_DNA"/>
</dbReference>
<keyword evidence="5" id="KW-1185">Reference proteome</keyword>
<feature type="transmembrane region" description="Helical" evidence="2">
    <location>
        <begin position="196"/>
        <end position="215"/>
    </location>
</feature>
<gene>
    <name evidence="4" type="ORF">CSUI_010238</name>
</gene>
<protein>
    <recommendedName>
        <fullName evidence="6">Transmembrane protein</fullName>
    </recommendedName>
</protein>
<keyword evidence="2" id="KW-0472">Membrane</keyword>
<feature type="region of interest" description="Disordered" evidence="1">
    <location>
        <begin position="64"/>
        <end position="87"/>
    </location>
</feature>
<dbReference type="VEuPathDB" id="ToxoDB:CSUI_010238"/>
<proteinExistence type="predicted"/>
<evidence type="ECO:0000256" key="3">
    <source>
        <dbReference type="SAM" id="SignalP"/>
    </source>
</evidence>
<name>A0A2C6KH21_9APIC</name>
<feature type="signal peptide" evidence="3">
    <location>
        <begin position="1"/>
        <end position="27"/>
    </location>
</feature>
<keyword evidence="3" id="KW-0732">Signal</keyword>
<sequence>MQNEYFWKIAAALFLLLLLRSVRRVSGEPNSKDLERSSRDSTAAAGFPQKDRATIFASAVQTPPIYDGRPLQEDGERSNSSLNGSGRRPVALLTRHNRFSSLTNLFRTQHGMRLNLFPASVVGAVLSLFLWLYASVSQRCLKSRSGGSPKSKEDDCTGKLFELDGKHSEPNGSGDVVGGQSGTTGLFKTHQDRLSFVPLLIFAVLLILVTSALAAPSGGREKGRRQLGHRSPGTRRKRGPFADWVNGELPLERLPREEVMDLREMAGVYRGDGPVPPVDYERASDGVHLNIVVGRAWKDPEGGWKDGVSSARFQYRGHTFHVFLPRDIERVLEEEGLLSEFIMDLSVTPRSPALEPMEKSDGADDLSTTADEGQIGEFHWGRQVTTPSIHYVWTHKKIRYIFHPPESYLNLVSLHPPERTRIDAVFQRLVDLFMKLHHDGLDRVRLLERKGKIEL</sequence>
<evidence type="ECO:0000256" key="1">
    <source>
        <dbReference type="SAM" id="MobiDB-lite"/>
    </source>
</evidence>
<keyword evidence="2" id="KW-0812">Transmembrane</keyword>
<feature type="region of interest" description="Disordered" evidence="1">
    <location>
        <begin position="217"/>
        <end position="241"/>
    </location>
</feature>
<feature type="chain" id="PRO_5012586987" description="Transmembrane protein" evidence="3">
    <location>
        <begin position="28"/>
        <end position="455"/>
    </location>
</feature>
<evidence type="ECO:0000256" key="2">
    <source>
        <dbReference type="SAM" id="Phobius"/>
    </source>
</evidence>
<dbReference type="RefSeq" id="XP_067917680.1">
    <property type="nucleotide sequence ID" value="XM_068070343.1"/>
</dbReference>
<keyword evidence="2" id="KW-1133">Transmembrane helix</keyword>
<dbReference type="AlphaFoldDB" id="A0A2C6KH21"/>
<evidence type="ECO:0008006" key="6">
    <source>
        <dbReference type="Google" id="ProtNLM"/>
    </source>
</evidence>